<dbReference type="EMBL" id="CP015220">
    <property type="protein sequence ID" value="AMY22202.1"/>
    <property type="molecule type" value="Genomic_DNA"/>
</dbReference>
<organism evidence="1 2">
    <name type="scientific">Rhodococcoides fascians</name>
    <name type="common">Rhodococcus fascians</name>
    <dbReference type="NCBI Taxonomy" id="1828"/>
    <lineage>
        <taxon>Bacteria</taxon>
        <taxon>Bacillati</taxon>
        <taxon>Actinomycetota</taxon>
        <taxon>Actinomycetes</taxon>
        <taxon>Mycobacteriales</taxon>
        <taxon>Nocardiaceae</taxon>
        <taxon>Rhodococcoides</taxon>
    </lineage>
</organism>
<dbReference type="OrthoDB" id="4562422at2"/>
<proteinExistence type="predicted"/>
<evidence type="ECO:0000313" key="1">
    <source>
        <dbReference type="EMBL" id="AMY22202.1"/>
    </source>
</evidence>
<protein>
    <submittedName>
        <fullName evidence="1">Uncharacterized protein</fullName>
    </submittedName>
</protein>
<dbReference type="PATRIC" id="fig|1653479.3.peg.904"/>
<dbReference type="RefSeq" id="WP_048316611.1">
    <property type="nucleotide sequence ID" value="NZ_CP015220.1"/>
</dbReference>
<dbReference type="KEGG" id="rhs:A3Q41_00884"/>
<reference evidence="2" key="2">
    <citation type="submission" date="2016-04" db="EMBL/GenBank/DDBJ databases">
        <title>Complete Genome and Plasmid Sequences for Rhodococcus fascians D188 and Draft Sequences for Rhodococcus spp. Isolates PBTS 1 and PBTS 2.</title>
        <authorList>
            <person name="Stamer R."/>
            <person name="Vereecke D."/>
            <person name="Zhang Y."/>
            <person name="Schilkey F."/>
            <person name="Devitt N."/>
            <person name="Randall J."/>
        </authorList>
    </citation>
    <scope>NUCLEOTIDE SEQUENCE [LARGE SCALE GENOMIC DNA]</scope>
    <source>
        <strain evidence="2">PBTS2</strain>
    </source>
</reference>
<evidence type="ECO:0000313" key="2">
    <source>
        <dbReference type="Proteomes" id="UP000076038"/>
    </source>
</evidence>
<accession>A0A143QI58</accession>
<reference evidence="1 2" key="1">
    <citation type="journal article" date="2016" name="Genome Announc.">
        <title>Complete Genome and Plasmid Sequences for Rhodococcus fascians D188 and Draft Sequences for Rhodococcus Isolates PBTS 1 and PBTS 2.</title>
        <authorList>
            <person name="Stamler R.A."/>
            <person name="Vereecke D."/>
            <person name="Zhang Y."/>
            <person name="Schilkey F."/>
            <person name="Devitt N."/>
            <person name="Randall J.J."/>
        </authorList>
    </citation>
    <scope>NUCLEOTIDE SEQUENCE [LARGE SCALE GENOMIC DNA]</scope>
    <source>
        <strain evidence="1 2">PBTS2</strain>
    </source>
</reference>
<sequence>MSDSLRDRVRAKLLAQIADDGGTAAEQAEGDDPRLNALRDDLEALDSAPDGDPVIDDIAARHWVP</sequence>
<dbReference type="Proteomes" id="UP000076038">
    <property type="component" value="Chromosome"/>
</dbReference>
<dbReference type="AlphaFoldDB" id="A0A143QI58"/>
<keyword evidence="2" id="KW-1185">Reference proteome</keyword>
<gene>
    <name evidence="1" type="ORF">A3Q41_00884</name>
</gene>
<name>A0A143QI58_RHOFA</name>